<dbReference type="SUPFAM" id="SSF48403">
    <property type="entry name" value="Ankyrin repeat"/>
    <property type="match status" value="1"/>
</dbReference>
<dbReference type="SUPFAM" id="SSF75217">
    <property type="entry name" value="alpha/beta knot"/>
    <property type="match status" value="1"/>
</dbReference>
<keyword evidence="13" id="KW-1185">Reference proteome</keyword>
<dbReference type="InterPro" id="IPR007158">
    <property type="entry name" value="TrmY"/>
</dbReference>
<dbReference type="Pfam" id="PF00644">
    <property type="entry name" value="PARP"/>
    <property type="match status" value="1"/>
</dbReference>
<dbReference type="InterPro" id="IPR015915">
    <property type="entry name" value="Kelch-typ_b-propeller"/>
</dbReference>
<dbReference type="Pfam" id="PF12796">
    <property type="entry name" value="Ank_2"/>
    <property type="match status" value="1"/>
</dbReference>
<dbReference type="InterPro" id="IPR029028">
    <property type="entry name" value="Alpha/beta_knot_MTases"/>
</dbReference>
<dbReference type="InterPro" id="IPR002110">
    <property type="entry name" value="Ankyrin_rpt"/>
</dbReference>
<dbReference type="Proteomes" id="UP000186817">
    <property type="component" value="Unassembled WGS sequence"/>
</dbReference>
<sequence>MPRAFLLLAGRTSGCADVNLDSLTEGRFDLICRVISAVLFTSHGIRRNSTCFVHMGGSLPHRTLAVHGPEVKHWRPDERGGACLLRRLLKLGGKPRGTEEERSKEEKCLRGMSLVDESLYSTVCAALRYLQVEDAKPCALILHPDGLPMHEVVEACTAPLLVLGDDAGMGEDALGEVQRAALACEVPVCRVSLGPVPLLGSHACVLAHYFMDVLHSCPKSGRMRAELRNKFLVSAESFAVMAAFDSAPSVAGAGMRQAAFHDYADGGFGSSPFADAPSRSGIFAPEPLPSRTGIFAPEAASSAPARSSAFEGVGAAAMLPLPTVSTFSPTSPDVRASDSATGSSLLRLASQDEFSTMSSEIKRTFTLWVQKAEKQLREDFASLQRERQAFEEEKARVWQEFVAQKQESRARLKGERDQIEKDVQQGRRRFLLEREKFRMEYEGAEKERQRISEHNVATETMVDINVGGVIFEASRHTFTQQPGSLLERLMTGRLQAQRDRDGRIFLDRDSNLFRSILNFLRDPSSPPPSRDAAESEVLCKEADHLGIRFYPYPLVYAVGGHDGIDHLSATEVLDVEHQCWRPCKPMKTERTYFGGQVLHSRLYLYGGQNLEYKALCETECFDCLRGCWMQGPDLNVPRRNCASAELGGRIYAIGGFDGSQILNHVEEPSGMVGKSYRTQRLSDKVPIPAEAEKDMRALLAGMEDLDEWVAKMKALAGRLTSPDRGNLLTSKYGRVETVSELVHGSAKEFWCLFGSQKYNETGLVLASKYGHHEVVRVLVAAGSEIDYPANGGAALHWAIKSFSQKNYAAMEPQQVATVQFLLGEGAQMRLPSPKSDEVYDALNMATQRGSVPMIMLLKAAGAEATSCKKTGADHFRADAGTKLESLLFVDRSGAVPKGLRLKRALRIENSGLWDLDGDPETGHVRRLKTSIAELYLFHGTSPVGAKAISEQGFRRILAGVNAGTAFGRGCYFAEASSKSDEYAQPDSDGHFVMLLCRVVCGEMFRITERDPLGLSEALHSGRYDSVLADREASVGTYRELPGVVVVASWLSPVVCQLQKRDAFDPRMKSWMPLEPMGVPRSSASAAAMGGQLWVLGGTSGSRQRTVERYDARAGKWESVRADMIEGPPDAPAQERDKDEGSR</sequence>
<feature type="repeat" description="ANK" evidence="7">
    <location>
        <begin position="758"/>
        <end position="790"/>
    </location>
</feature>
<dbReference type="Gene3D" id="3.40.1280.10">
    <property type="match status" value="1"/>
</dbReference>
<evidence type="ECO:0000256" key="8">
    <source>
        <dbReference type="RuleBase" id="RU362114"/>
    </source>
</evidence>
<dbReference type="SMART" id="SM00612">
    <property type="entry name" value="Kelch"/>
    <property type="match status" value="4"/>
</dbReference>
<evidence type="ECO:0000313" key="12">
    <source>
        <dbReference type="EMBL" id="OLP83102.1"/>
    </source>
</evidence>
<evidence type="ECO:0000256" key="6">
    <source>
        <dbReference type="ARBA" id="ARBA00022737"/>
    </source>
</evidence>
<evidence type="ECO:0000256" key="7">
    <source>
        <dbReference type="PROSITE-ProRule" id="PRU00023"/>
    </source>
</evidence>
<reference evidence="12 13" key="1">
    <citation type="submission" date="2016-02" db="EMBL/GenBank/DDBJ databases">
        <title>Genome analysis of coral dinoflagellate symbionts highlights evolutionary adaptations to a symbiotic lifestyle.</title>
        <authorList>
            <person name="Aranda M."/>
            <person name="Li Y."/>
            <person name="Liew Y.J."/>
            <person name="Baumgarten S."/>
            <person name="Simakov O."/>
            <person name="Wilson M."/>
            <person name="Piel J."/>
            <person name="Ashoor H."/>
            <person name="Bougouffa S."/>
            <person name="Bajic V.B."/>
            <person name="Ryu T."/>
            <person name="Ravasi T."/>
            <person name="Bayer T."/>
            <person name="Micklem G."/>
            <person name="Kim H."/>
            <person name="Bhak J."/>
            <person name="Lajeunesse T.C."/>
            <person name="Voolstra C.R."/>
        </authorList>
    </citation>
    <scope>NUCLEOTIDE SEQUENCE [LARGE SCALE GENOMIC DNA]</scope>
    <source>
        <strain evidence="12 13">CCMP2467</strain>
    </source>
</reference>
<dbReference type="PROSITE" id="PS50088">
    <property type="entry name" value="ANK_REPEAT"/>
    <property type="match status" value="1"/>
</dbReference>
<keyword evidence="8" id="KW-0328">Glycosyltransferase</keyword>
<evidence type="ECO:0000256" key="3">
    <source>
        <dbReference type="ARBA" id="ARBA00022603"/>
    </source>
</evidence>
<keyword evidence="6" id="KW-0677">Repeat</keyword>
<dbReference type="PANTHER" id="PTHR46344">
    <property type="entry name" value="OS02G0202900 PROTEIN"/>
    <property type="match status" value="1"/>
</dbReference>
<evidence type="ECO:0000256" key="5">
    <source>
        <dbReference type="ARBA" id="ARBA00022691"/>
    </source>
</evidence>
<protein>
    <recommendedName>
        <fullName evidence="8">Poly [ADP-ribose] polymerase</fullName>
        <shortName evidence="8">PARP</shortName>
        <ecNumber evidence="8">2.4.2.-</ecNumber>
    </recommendedName>
</protein>
<feature type="coiled-coil region" evidence="9">
    <location>
        <begin position="373"/>
        <end position="454"/>
    </location>
</feature>
<dbReference type="PROSITE" id="PS50297">
    <property type="entry name" value="ANK_REP_REGION"/>
    <property type="match status" value="1"/>
</dbReference>
<keyword evidence="8" id="KW-0520">NAD</keyword>
<dbReference type="Gene3D" id="3.90.228.10">
    <property type="match status" value="1"/>
</dbReference>
<dbReference type="EMBL" id="LSRX01001141">
    <property type="protein sequence ID" value="OLP83102.1"/>
    <property type="molecule type" value="Genomic_DNA"/>
</dbReference>
<keyword evidence="9" id="KW-0175">Coiled coil</keyword>
<dbReference type="Pfam" id="PF04013">
    <property type="entry name" value="Methyltrn_RNA_2"/>
    <property type="match status" value="1"/>
</dbReference>
<dbReference type="Gene3D" id="1.25.40.20">
    <property type="entry name" value="Ankyrin repeat-containing domain"/>
    <property type="match status" value="1"/>
</dbReference>
<evidence type="ECO:0000256" key="10">
    <source>
        <dbReference type="SAM" id="MobiDB-lite"/>
    </source>
</evidence>
<evidence type="ECO:0000313" key="13">
    <source>
        <dbReference type="Proteomes" id="UP000186817"/>
    </source>
</evidence>
<evidence type="ECO:0000259" key="11">
    <source>
        <dbReference type="PROSITE" id="PS51059"/>
    </source>
</evidence>
<gene>
    <name evidence="12" type="primary">trmY</name>
    <name evidence="12" type="ORF">AK812_SmicGene36179</name>
</gene>
<dbReference type="GO" id="GO:0051260">
    <property type="term" value="P:protein homooligomerization"/>
    <property type="evidence" value="ECO:0007669"/>
    <property type="project" value="InterPro"/>
</dbReference>
<organism evidence="12 13">
    <name type="scientific">Symbiodinium microadriaticum</name>
    <name type="common">Dinoflagellate</name>
    <name type="synonym">Zooxanthella microadriatica</name>
    <dbReference type="NCBI Taxonomy" id="2951"/>
    <lineage>
        <taxon>Eukaryota</taxon>
        <taxon>Sar</taxon>
        <taxon>Alveolata</taxon>
        <taxon>Dinophyceae</taxon>
        <taxon>Suessiales</taxon>
        <taxon>Symbiodiniaceae</taxon>
        <taxon>Symbiodinium</taxon>
    </lineage>
</organism>
<keyword evidence="5" id="KW-0949">S-adenosyl-L-methionine</keyword>
<dbReference type="CDD" id="cd18316">
    <property type="entry name" value="BTB_POZ_KCTD-like"/>
    <property type="match status" value="1"/>
</dbReference>
<dbReference type="OrthoDB" id="414224at2759"/>
<evidence type="ECO:0000256" key="2">
    <source>
        <dbReference type="ARBA" id="ARBA00022490"/>
    </source>
</evidence>
<dbReference type="SMART" id="SM00248">
    <property type="entry name" value="ANK"/>
    <property type="match status" value="2"/>
</dbReference>
<dbReference type="PANTHER" id="PTHR46344:SF27">
    <property type="entry name" value="KELCH REPEAT SUPERFAMILY PROTEIN"/>
    <property type="match status" value="1"/>
</dbReference>
<dbReference type="Gene3D" id="2.120.10.80">
    <property type="entry name" value="Kelch-type beta propeller"/>
    <property type="match status" value="2"/>
</dbReference>
<dbReference type="Pfam" id="PF02214">
    <property type="entry name" value="BTB_2"/>
    <property type="match status" value="1"/>
</dbReference>
<dbReference type="Pfam" id="PF01344">
    <property type="entry name" value="Kelch_1"/>
    <property type="match status" value="4"/>
</dbReference>
<keyword evidence="3 12" id="KW-0489">Methyltransferase</keyword>
<keyword evidence="7" id="KW-0040">ANK repeat</keyword>
<evidence type="ECO:0000256" key="4">
    <source>
        <dbReference type="ARBA" id="ARBA00022679"/>
    </source>
</evidence>
<keyword evidence="4 8" id="KW-0808">Transferase</keyword>
<dbReference type="SUPFAM" id="SSF117281">
    <property type="entry name" value="Kelch motif"/>
    <property type="match status" value="2"/>
</dbReference>
<dbReference type="GO" id="GO:0032259">
    <property type="term" value="P:methylation"/>
    <property type="evidence" value="ECO:0007669"/>
    <property type="project" value="UniProtKB-KW"/>
</dbReference>
<evidence type="ECO:0000256" key="9">
    <source>
        <dbReference type="SAM" id="Coils"/>
    </source>
</evidence>
<dbReference type="InterPro" id="IPR012317">
    <property type="entry name" value="Poly(ADP-ribose)pol_cat_dom"/>
</dbReference>
<dbReference type="InterPro" id="IPR029026">
    <property type="entry name" value="tRNA_m1G_MTases_N"/>
</dbReference>
<feature type="compositionally biased region" description="Basic and acidic residues" evidence="10">
    <location>
        <begin position="1132"/>
        <end position="1142"/>
    </location>
</feature>
<dbReference type="SUPFAM" id="SSF54695">
    <property type="entry name" value="POZ domain"/>
    <property type="match status" value="1"/>
</dbReference>
<dbReference type="AlphaFoldDB" id="A0A1Q9CJK2"/>
<proteinExistence type="inferred from homology"/>
<comment type="caution">
    <text evidence="12">The sequence shown here is derived from an EMBL/GenBank/DDBJ whole genome shotgun (WGS) entry which is preliminary data.</text>
</comment>
<dbReference type="InterPro" id="IPR036770">
    <property type="entry name" value="Ankyrin_rpt-contain_sf"/>
</dbReference>
<feature type="region of interest" description="Disordered" evidence="10">
    <location>
        <begin position="1119"/>
        <end position="1142"/>
    </location>
</feature>
<dbReference type="InterPro" id="IPR003131">
    <property type="entry name" value="T1-type_BTB"/>
</dbReference>
<evidence type="ECO:0000256" key="1">
    <source>
        <dbReference type="ARBA" id="ARBA00022441"/>
    </source>
</evidence>
<dbReference type="Gene3D" id="3.30.710.10">
    <property type="entry name" value="Potassium Channel Kv1.1, Chain A"/>
    <property type="match status" value="1"/>
</dbReference>
<feature type="domain" description="PARP catalytic" evidence="11">
    <location>
        <begin position="833"/>
        <end position="1076"/>
    </location>
</feature>
<dbReference type="EC" id="2.4.2.-" evidence="8"/>
<dbReference type="InterPro" id="IPR006652">
    <property type="entry name" value="Kelch_1"/>
</dbReference>
<dbReference type="GO" id="GO:0003950">
    <property type="term" value="F:NAD+ poly-ADP-ribosyltransferase activity"/>
    <property type="evidence" value="ECO:0007669"/>
    <property type="project" value="UniProtKB-UniRule"/>
</dbReference>
<dbReference type="InterPro" id="IPR011333">
    <property type="entry name" value="SKP1/BTB/POZ_sf"/>
</dbReference>
<keyword evidence="2" id="KW-0963">Cytoplasm</keyword>
<dbReference type="SUPFAM" id="SSF56399">
    <property type="entry name" value="ADP-ribosylation"/>
    <property type="match status" value="1"/>
</dbReference>
<dbReference type="GO" id="GO:0008175">
    <property type="term" value="F:tRNA methyltransferase activity"/>
    <property type="evidence" value="ECO:0007669"/>
    <property type="project" value="InterPro"/>
</dbReference>
<accession>A0A1Q9CJK2</accession>
<name>A0A1Q9CJK2_SYMMI</name>
<dbReference type="HAMAP" id="MF_00587">
    <property type="entry name" value="tRNA_methyltr_TrmY"/>
    <property type="match status" value="1"/>
</dbReference>
<dbReference type="PROSITE" id="PS51059">
    <property type="entry name" value="PARP_CATALYTIC"/>
    <property type="match status" value="1"/>
</dbReference>
<keyword evidence="1" id="KW-0880">Kelch repeat</keyword>